<proteinExistence type="predicted"/>
<gene>
    <name evidence="1" type="ORF">KM031_20290</name>
</gene>
<reference evidence="1" key="1">
    <citation type="submission" date="2021-06" db="EMBL/GenBank/DDBJ databases">
        <authorList>
            <person name="Lee C.-S."/>
            <person name="Jin L."/>
        </authorList>
    </citation>
    <scope>NUCLEOTIDE SEQUENCE</scope>
    <source>
        <strain evidence="1">Con5</strain>
        <plasmid evidence="1">p3</plasmid>
    </source>
</reference>
<geneLocation type="plasmid" evidence="1 2">
    <name>p3</name>
</geneLocation>
<accession>A0A975PC04</accession>
<evidence type="ECO:0000313" key="1">
    <source>
        <dbReference type="EMBL" id="QWK92928.1"/>
    </source>
</evidence>
<dbReference type="Proteomes" id="UP000679352">
    <property type="component" value="Plasmid p3"/>
</dbReference>
<sequence length="290" mass="31351">MRRDLLAQGYGVTPGRPEITLKRLSFAPIFGWDGNINGGVLQDRLSIGGIVLEADPAFRAKAGLVFGGSVGATVRLAWDEGRVIELSAGTELAWSPRHEIGRADAMISLCSRNHLRDWTFLDLCALGTRSWRDLDTGNAHRLSLGLSKVFAAAGGVQEAGLRYDSVSTTGGMQDRVHLSLERIGTAGVTDLGLTLGMPVDGATVLRQRLDVGFSWIALDRDWRADLWYQRADGGVFLGVAREDRSQGLGLSVALRPGVTARLGLMSSRSTAAIADYEQISLDIRFSDLLR</sequence>
<protein>
    <submittedName>
        <fullName evidence="1">Uncharacterized protein</fullName>
    </submittedName>
</protein>
<dbReference type="EMBL" id="CP076364">
    <property type="protein sequence ID" value="QWK92928.1"/>
    <property type="molecule type" value="Genomic_DNA"/>
</dbReference>
<evidence type="ECO:0000313" key="2">
    <source>
        <dbReference type="Proteomes" id="UP000679352"/>
    </source>
</evidence>
<name>A0A975PC04_9RHOB</name>
<dbReference type="KEGG" id="gfu:KM031_20290"/>
<keyword evidence="2" id="KW-1185">Reference proteome</keyword>
<dbReference type="RefSeq" id="WP_215507800.1">
    <property type="nucleotide sequence ID" value="NZ_CP076364.1"/>
</dbReference>
<organism evidence="1 2">
    <name type="scientific">Gemmobacter fulvus</name>
    <dbReference type="NCBI Taxonomy" id="2840474"/>
    <lineage>
        <taxon>Bacteria</taxon>
        <taxon>Pseudomonadati</taxon>
        <taxon>Pseudomonadota</taxon>
        <taxon>Alphaproteobacteria</taxon>
        <taxon>Rhodobacterales</taxon>
        <taxon>Paracoccaceae</taxon>
        <taxon>Gemmobacter</taxon>
    </lineage>
</organism>
<keyword evidence="1" id="KW-0614">Plasmid</keyword>
<dbReference type="AlphaFoldDB" id="A0A975PC04"/>